<dbReference type="EMBL" id="JBBCAQ010000034">
    <property type="protein sequence ID" value="KAK7579550.1"/>
    <property type="molecule type" value="Genomic_DNA"/>
</dbReference>
<evidence type="ECO:0000313" key="2">
    <source>
        <dbReference type="EMBL" id="KAK7579550.1"/>
    </source>
</evidence>
<evidence type="ECO:0000313" key="3">
    <source>
        <dbReference type="Proteomes" id="UP001367676"/>
    </source>
</evidence>
<gene>
    <name evidence="2" type="ORF">V9T40_000179</name>
</gene>
<name>A0AAN9Y1C5_9HEMI</name>
<sequence length="309" mass="34282">MKWRARISPLATVREHPAAIQHGGQAHQRTSRAHALIVCVTLLIRARARTAARPFSDSPIGWRLGSPAAPLPAARAVEASDQPQRATRRECRSCSIRHSPFAISTWAAKNVSRRNATRQKREGETNRNLRILVVHSYTNYEYVYIEVCVASRALARHSARCLSVRGRPRITNPNHVASPRLHPATDSPRRVASSRFVSPTRRPSAESADAFVVRISNRSPRASYLPITRPFCNFEPVAKDARPNEQRRRTTILGAALIRSAAVASRRVVATTAYGRPMASRSPRSQPFPSSPFRRPRDNHKAGIVGAAP</sequence>
<comment type="caution">
    <text evidence="2">The sequence shown here is derived from an EMBL/GenBank/DDBJ whole genome shotgun (WGS) entry which is preliminary data.</text>
</comment>
<reference evidence="2 3" key="1">
    <citation type="submission" date="2024-03" db="EMBL/GenBank/DDBJ databases">
        <title>Adaptation during the transition from Ophiocordyceps entomopathogen to insect associate is accompanied by gene loss and intensified selection.</title>
        <authorList>
            <person name="Ward C.M."/>
            <person name="Onetto C.A."/>
            <person name="Borneman A.R."/>
        </authorList>
    </citation>
    <scope>NUCLEOTIDE SEQUENCE [LARGE SCALE GENOMIC DNA]</scope>
    <source>
        <strain evidence="2">AWRI1</strain>
        <tissue evidence="2">Single Adult Female</tissue>
    </source>
</reference>
<protein>
    <submittedName>
        <fullName evidence="2">Uncharacterized protein</fullName>
    </submittedName>
</protein>
<keyword evidence="3" id="KW-1185">Reference proteome</keyword>
<evidence type="ECO:0000256" key="1">
    <source>
        <dbReference type="SAM" id="MobiDB-lite"/>
    </source>
</evidence>
<dbReference type="AlphaFoldDB" id="A0AAN9Y1C5"/>
<organism evidence="2 3">
    <name type="scientific">Parthenolecanium corni</name>
    <dbReference type="NCBI Taxonomy" id="536013"/>
    <lineage>
        <taxon>Eukaryota</taxon>
        <taxon>Metazoa</taxon>
        <taxon>Ecdysozoa</taxon>
        <taxon>Arthropoda</taxon>
        <taxon>Hexapoda</taxon>
        <taxon>Insecta</taxon>
        <taxon>Pterygota</taxon>
        <taxon>Neoptera</taxon>
        <taxon>Paraneoptera</taxon>
        <taxon>Hemiptera</taxon>
        <taxon>Sternorrhyncha</taxon>
        <taxon>Coccoidea</taxon>
        <taxon>Coccidae</taxon>
        <taxon>Parthenolecanium</taxon>
    </lineage>
</organism>
<accession>A0AAN9Y1C5</accession>
<feature type="compositionally biased region" description="Low complexity" evidence="1">
    <location>
        <begin position="280"/>
        <end position="293"/>
    </location>
</feature>
<feature type="region of interest" description="Disordered" evidence="1">
    <location>
        <begin position="274"/>
        <end position="309"/>
    </location>
</feature>
<proteinExistence type="predicted"/>
<dbReference type="Proteomes" id="UP001367676">
    <property type="component" value="Unassembled WGS sequence"/>
</dbReference>